<keyword evidence="2" id="KW-1185">Reference proteome</keyword>
<reference evidence="1" key="1">
    <citation type="submission" date="2021-03" db="EMBL/GenBank/DDBJ databases">
        <authorList>
            <person name="Tagirdzhanova G."/>
        </authorList>
    </citation>
    <scope>NUCLEOTIDE SEQUENCE</scope>
</reference>
<organism evidence="1 2">
    <name type="scientific">Alectoria fallacina</name>
    <dbReference type="NCBI Taxonomy" id="1903189"/>
    <lineage>
        <taxon>Eukaryota</taxon>
        <taxon>Fungi</taxon>
        <taxon>Dikarya</taxon>
        <taxon>Ascomycota</taxon>
        <taxon>Pezizomycotina</taxon>
        <taxon>Lecanoromycetes</taxon>
        <taxon>OSLEUM clade</taxon>
        <taxon>Lecanoromycetidae</taxon>
        <taxon>Lecanorales</taxon>
        <taxon>Lecanorineae</taxon>
        <taxon>Parmeliaceae</taxon>
        <taxon>Alectoria</taxon>
    </lineage>
</organism>
<dbReference type="Proteomes" id="UP000664203">
    <property type="component" value="Unassembled WGS sequence"/>
</dbReference>
<comment type="caution">
    <text evidence="1">The sequence shown here is derived from an EMBL/GenBank/DDBJ whole genome shotgun (WGS) entry which is preliminary data.</text>
</comment>
<evidence type="ECO:0000313" key="2">
    <source>
        <dbReference type="Proteomes" id="UP000664203"/>
    </source>
</evidence>
<sequence>MLGTAALTAPSPKPNLLLLTPEEVSSRLLSLTTLSETKWSYSNFSSNHLNFRVQGTPIIIEFHSIHGVLPGAVTRACLKAAANVCTSHQTAGDGATALGVHAYTYSAGAVPDDVNLVLVPQPQLIWRTWARVVDAVFFVQSYLEYKELLFTILWEVSPGYVRVDGVGRIWGGFGTDGMEGSETASG</sequence>
<evidence type="ECO:0000313" key="1">
    <source>
        <dbReference type="EMBL" id="CAF9922587.1"/>
    </source>
</evidence>
<name>A0A8H3FC66_9LECA</name>
<dbReference type="OrthoDB" id="10314440at2759"/>
<dbReference type="AlphaFoldDB" id="A0A8H3FC66"/>
<accession>A0A8H3FC66</accession>
<proteinExistence type="predicted"/>
<dbReference type="EMBL" id="CAJPDR010000157">
    <property type="protein sequence ID" value="CAF9922587.1"/>
    <property type="molecule type" value="Genomic_DNA"/>
</dbReference>
<gene>
    <name evidence="1" type="ORF">ALECFALPRED_002124</name>
</gene>
<protein>
    <submittedName>
        <fullName evidence="1">Uncharacterized protein</fullName>
    </submittedName>
</protein>